<keyword evidence="2" id="KW-1185">Reference proteome</keyword>
<sequence length="229" mass="24198">MAQTNRPLDFIYETGGGLAVDDGEDDDDEDDEADGGAFHGFVAPRGAGRTPAMHHEMRLPPLHARHQQEKTAMGPPATQHQRMMLPPPPPPPLSPGMAHSGRYSAGEKTRESMSISALVGGTCAAPSRRSEPNISLPGIASLAAAAAVVSSSRTTQPTQLASAPMLGESRKRAYEADADTSMVVRKAARIEPLSRTDVAENSSLCATNQVVITCYHAAVAQKSYGGEKR</sequence>
<dbReference type="EMBL" id="JANBPW010006865">
    <property type="protein sequence ID" value="KAJ1926977.1"/>
    <property type="molecule type" value="Genomic_DNA"/>
</dbReference>
<gene>
    <name evidence="1" type="ORF">FBU59_007263</name>
</gene>
<organism evidence="1 2">
    <name type="scientific">Linderina macrospora</name>
    <dbReference type="NCBI Taxonomy" id="4868"/>
    <lineage>
        <taxon>Eukaryota</taxon>
        <taxon>Fungi</taxon>
        <taxon>Fungi incertae sedis</taxon>
        <taxon>Zoopagomycota</taxon>
        <taxon>Kickxellomycotina</taxon>
        <taxon>Kickxellomycetes</taxon>
        <taxon>Kickxellales</taxon>
        <taxon>Kickxellaceae</taxon>
        <taxon>Linderina</taxon>
    </lineage>
</organism>
<protein>
    <submittedName>
        <fullName evidence="1">Uncharacterized protein</fullName>
    </submittedName>
</protein>
<evidence type="ECO:0000313" key="1">
    <source>
        <dbReference type="EMBL" id="KAJ1926977.1"/>
    </source>
</evidence>
<comment type="caution">
    <text evidence="1">The sequence shown here is derived from an EMBL/GenBank/DDBJ whole genome shotgun (WGS) entry which is preliminary data.</text>
</comment>
<evidence type="ECO:0000313" key="2">
    <source>
        <dbReference type="Proteomes" id="UP001150603"/>
    </source>
</evidence>
<proteinExistence type="predicted"/>
<dbReference type="Proteomes" id="UP001150603">
    <property type="component" value="Unassembled WGS sequence"/>
</dbReference>
<name>A0ACC1IXU3_9FUNG</name>
<reference evidence="1" key="1">
    <citation type="submission" date="2022-07" db="EMBL/GenBank/DDBJ databases">
        <title>Phylogenomic reconstructions and comparative analyses of Kickxellomycotina fungi.</title>
        <authorList>
            <person name="Reynolds N.K."/>
            <person name="Stajich J.E."/>
            <person name="Barry K."/>
            <person name="Grigoriev I.V."/>
            <person name="Crous P."/>
            <person name="Smith M.E."/>
        </authorList>
    </citation>
    <scope>NUCLEOTIDE SEQUENCE</scope>
    <source>
        <strain evidence="1">NRRL 5244</strain>
    </source>
</reference>
<accession>A0ACC1IXU3</accession>
<feature type="non-terminal residue" evidence="1">
    <location>
        <position position="229"/>
    </location>
</feature>